<dbReference type="RefSeq" id="WP_255889164.1">
    <property type="nucleotide sequence ID" value="NZ_JAFMZM010000001.1"/>
</dbReference>
<keyword evidence="4" id="KW-1185">Reference proteome</keyword>
<name>A0ABW2N887_9ACTN</name>
<dbReference type="InterPro" id="IPR017850">
    <property type="entry name" value="Alkaline_phosphatase_core_sf"/>
</dbReference>
<protein>
    <submittedName>
        <fullName evidence="3">Alkaline phosphatase family protein</fullName>
    </submittedName>
</protein>
<keyword evidence="2" id="KW-0843">Virulence</keyword>
<organism evidence="3 4">
    <name type="scientific">Nocardioides astragali</name>
    <dbReference type="NCBI Taxonomy" id="1776736"/>
    <lineage>
        <taxon>Bacteria</taxon>
        <taxon>Bacillati</taxon>
        <taxon>Actinomycetota</taxon>
        <taxon>Actinomycetes</taxon>
        <taxon>Propionibacteriales</taxon>
        <taxon>Nocardioidaceae</taxon>
        <taxon>Nocardioides</taxon>
    </lineage>
</organism>
<proteinExistence type="predicted"/>
<dbReference type="Proteomes" id="UP001596524">
    <property type="component" value="Unassembled WGS sequence"/>
</dbReference>
<sequence>MERVKHIVVLMLENRSFDHMLGHLAHNGLDPIAESHQNELVVRGHQLPPFKSHALKGGADITVDPAHSHREVTRQLTGKVGDLVHDQIDMSGFVQSYYKGMKSTYDRLNVPLYIDDVAEIMGYQTANTVPVLSRMAKQFTTCTRWFSSVPGETFPNRLFAHGAQSAGRVSRLRGRQGLQYEHSTTFSTLSKHRIPWAVYAGDVPQAAVYADLNDAFKNRFNRLSEFFDDVRQNRLPAYSFLEPRHFVGCDSQHPPHGVGPGEQLLARVYTALVSNRRVWESVLFLVVWDEHGGFFDREKPPLTTPPIPGQQAADATFGFDILGVRVPAVVVSPFVEAGSVSPTVFDHSCIVRTVFDAFDIPGHLTERDKHAASLLPLLTRESPRDPPSPARRSLVVQGDADTIDGTPPVVVLDDFQQSLIELAHSYDERRSAAPTRALAAPGMAPGIALERLVGNFQRDHLGSAARRREEDELWVASR</sequence>
<evidence type="ECO:0000313" key="4">
    <source>
        <dbReference type="Proteomes" id="UP001596524"/>
    </source>
</evidence>
<reference evidence="4" key="1">
    <citation type="journal article" date="2019" name="Int. J. Syst. Evol. Microbiol.">
        <title>The Global Catalogue of Microorganisms (GCM) 10K type strain sequencing project: providing services to taxonomists for standard genome sequencing and annotation.</title>
        <authorList>
            <consortium name="The Broad Institute Genomics Platform"/>
            <consortium name="The Broad Institute Genome Sequencing Center for Infectious Disease"/>
            <person name="Wu L."/>
            <person name="Ma J."/>
        </authorList>
    </citation>
    <scope>NUCLEOTIDE SEQUENCE [LARGE SCALE GENOMIC DNA]</scope>
    <source>
        <strain evidence="4">FCH27</strain>
    </source>
</reference>
<accession>A0ABW2N887</accession>
<keyword evidence="1" id="KW-0378">Hydrolase</keyword>
<evidence type="ECO:0000256" key="1">
    <source>
        <dbReference type="ARBA" id="ARBA00022801"/>
    </source>
</evidence>
<gene>
    <name evidence="3" type="ORF">ACFQO6_19595</name>
</gene>
<dbReference type="InterPro" id="IPR007312">
    <property type="entry name" value="Phosphoesterase"/>
</dbReference>
<dbReference type="EMBL" id="JBHTCH010000025">
    <property type="protein sequence ID" value="MFC7362483.1"/>
    <property type="molecule type" value="Genomic_DNA"/>
</dbReference>
<dbReference type="PANTHER" id="PTHR31956">
    <property type="entry name" value="NON-SPECIFIC PHOSPHOLIPASE C4-RELATED"/>
    <property type="match status" value="1"/>
</dbReference>
<dbReference type="Pfam" id="PF04185">
    <property type="entry name" value="Phosphoesterase"/>
    <property type="match status" value="1"/>
</dbReference>
<dbReference type="Gene3D" id="3.40.720.10">
    <property type="entry name" value="Alkaline Phosphatase, subunit A"/>
    <property type="match status" value="2"/>
</dbReference>
<comment type="caution">
    <text evidence="3">The sequence shown here is derived from an EMBL/GenBank/DDBJ whole genome shotgun (WGS) entry which is preliminary data.</text>
</comment>
<dbReference type="PANTHER" id="PTHR31956:SF1">
    <property type="entry name" value="NON-SPECIFIC PHOSPHOLIPASE C1"/>
    <property type="match status" value="1"/>
</dbReference>
<evidence type="ECO:0000313" key="3">
    <source>
        <dbReference type="EMBL" id="MFC7362483.1"/>
    </source>
</evidence>
<evidence type="ECO:0000256" key="2">
    <source>
        <dbReference type="ARBA" id="ARBA00023026"/>
    </source>
</evidence>